<evidence type="ECO:0000313" key="8">
    <source>
        <dbReference type="Proteomes" id="UP001140272"/>
    </source>
</evidence>
<dbReference type="SUPFAM" id="SSF55781">
    <property type="entry name" value="GAF domain-like"/>
    <property type="match status" value="1"/>
</dbReference>
<accession>A0A9X2YHC5</accession>
<dbReference type="InterPro" id="IPR001610">
    <property type="entry name" value="PAC"/>
</dbReference>
<gene>
    <name evidence="5" type="ORF">H7H73_27480</name>
    <name evidence="6" type="ORF">MJO55_07085</name>
</gene>
<dbReference type="SMART" id="SM00091">
    <property type="entry name" value="PAS"/>
    <property type="match status" value="1"/>
</dbReference>
<dbReference type="InterPro" id="IPR052155">
    <property type="entry name" value="Biofilm_reg_signaling"/>
</dbReference>
<dbReference type="SMART" id="SM00267">
    <property type="entry name" value="GGDEF"/>
    <property type="match status" value="1"/>
</dbReference>
<dbReference type="Proteomes" id="UP001055159">
    <property type="component" value="Chromosome"/>
</dbReference>
<evidence type="ECO:0000259" key="2">
    <source>
        <dbReference type="PROSITE" id="PS50112"/>
    </source>
</evidence>
<dbReference type="InterPro" id="IPR029787">
    <property type="entry name" value="Nucleotide_cyclase"/>
</dbReference>
<feature type="domain" description="GGDEF" evidence="4">
    <location>
        <begin position="372"/>
        <end position="495"/>
    </location>
</feature>
<dbReference type="InterPro" id="IPR035965">
    <property type="entry name" value="PAS-like_dom_sf"/>
</dbReference>
<dbReference type="InterPro" id="IPR013655">
    <property type="entry name" value="PAS_fold_3"/>
</dbReference>
<dbReference type="PROSITE" id="PS50113">
    <property type="entry name" value="PAC"/>
    <property type="match status" value="1"/>
</dbReference>
<proteinExistence type="predicted"/>
<evidence type="ECO:0000256" key="1">
    <source>
        <dbReference type="SAM" id="MobiDB-lite"/>
    </source>
</evidence>
<dbReference type="Pfam" id="PF13185">
    <property type="entry name" value="GAF_2"/>
    <property type="match status" value="1"/>
</dbReference>
<reference evidence="5" key="1">
    <citation type="submission" date="2020-07" db="EMBL/GenBank/DDBJ databases">
        <authorList>
            <person name="Pettersson B.M.F."/>
            <person name="Behra P.R.K."/>
            <person name="Ramesh M."/>
            <person name="Das S."/>
            <person name="Dasgupta S."/>
            <person name="Kirsebom L.A."/>
        </authorList>
    </citation>
    <scope>NUCLEOTIDE SEQUENCE</scope>
    <source>
        <strain evidence="5">DSM 45406</strain>
    </source>
</reference>
<keyword evidence="6" id="KW-0548">Nucleotidyltransferase</keyword>
<dbReference type="EMBL" id="JACKRN010000872">
    <property type="protein sequence ID" value="MCV7073504.1"/>
    <property type="molecule type" value="Genomic_DNA"/>
</dbReference>
<dbReference type="InterPro" id="IPR000700">
    <property type="entry name" value="PAS-assoc_C"/>
</dbReference>
<dbReference type="EMBL" id="CP092427">
    <property type="protein sequence ID" value="ULP38186.2"/>
    <property type="molecule type" value="Genomic_DNA"/>
</dbReference>
<organism evidence="5 8">
    <name type="scientific">Mycolicibacterium rufum</name>
    <dbReference type="NCBI Taxonomy" id="318424"/>
    <lineage>
        <taxon>Bacteria</taxon>
        <taxon>Bacillati</taxon>
        <taxon>Actinomycetota</taxon>
        <taxon>Actinomycetes</taxon>
        <taxon>Mycobacteriales</taxon>
        <taxon>Mycobacteriaceae</taxon>
        <taxon>Mycolicibacterium</taxon>
    </lineage>
</organism>
<dbReference type="Gene3D" id="3.30.450.20">
    <property type="entry name" value="PAS domain"/>
    <property type="match status" value="1"/>
</dbReference>
<dbReference type="RefSeq" id="WP_262875812.1">
    <property type="nucleotide sequence ID" value="NZ_CP092427.2"/>
</dbReference>
<feature type="domain" description="PAS" evidence="2">
    <location>
        <begin position="212"/>
        <end position="282"/>
    </location>
</feature>
<dbReference type="PANTHER" id="PTHR44757:SF2">
    <property type="entry name" value="BIOFILM ARCHITECTURE MAINTENANCE PROTEIN MBAA"/>
    <property type="match status" value="1"/>
</dbReference>
<dbReference type="InterPro" id="IPR000014">
    <property type="entry name" value="PAS"/>
</dbReference>
<evidence type="ECO:0000259" key="3">
    <source>
        <dbReference type="PROSITE" id="PS50113"/>
    </source>
</evidence>
<dbReference type="PROSITE" id="PS50112">
    <property type="entry name" value="PAS"/>
    <property type="match status" value="1"/>
</dbReference>
<dbReference type="Pfam" id="PF00990">
    <property type="entry name" value="GGDEF"/>
    <property type="match status" value="1"/>
</dbReference>
<evidence type="ECO:0000313" key="5">
    <source>
        <dbReference type="EMBL" id="MCV7073504.1"/>
    </source>
</evidence>
<evidence type="ECO:0000259" key="4">
    <source>
        <dbReference type="PROSITE" id="PS50887"/>
    </source>
</evidence>
<dbReference type="GO" id="GO:0052621">
    <property type="term" value="F:diguanylate cyclase activity"/>
    <property type="evidence" value="ECO:0007669"/>
    <property type="project" value="UniProtKB-EC"/>
</dbReference>
<dbReference type="Gene3D" id="3.30.450.40">
    <property type="match status" value="1"/>
</dbReference>
<evidence type="ECO:0000313" key="6">
    <source>
        <dbReference type="EMBL" id="ULP38186.2"/>
    </source>
</evidence>
<reference evidence="5" key="2">
    <citation type="journal article" date="2022" name="BMC Genomics">
        <title>Comparative genome analysis of mycobacteria focusing on tRNA and non-coding RNA.</title>
        <authorList>
            <person name="Behra P.R.K."/>
            <person name="Pettersson B.M.F."/>
            <person name="Ramesh M."/>
            <person name="Das S."/>
            <person name="Dasgupta S."/>
            <person name="Kirsebom L.A."/>
        </authorList>
    </citation>
    <scope>NUCLEOTIDE SEQUENCE</scope>
    <source>
        <strain evidence="5">DSM 45406</strain>
    </source>
</reference>
<keyword evidence="7" id="KW-1185">Reference proteome</keyword>
<protein>
    <submittedName>
        <fullName evidence="5">Diguanylate cyclase</fullName>
        <ecNumber evidence="6">2.7.7.65</ecNumber>
    </submittedName>
</protein>
<dbReference type="PROSITE" id="PS50887">
    <property type="entry name" value="GGDEF"/>
    <property type="match status" value="1"/>
</dbReference>
<dbReference type="SUPFAM" id="SSF55073">
    <property type="entry name" value="Nucleotide cyclase"/>
    <property type="match status" value="1"/>
</dbReference>
<dbReference type="InterPro" id="IPR000160">
    <property type="entry name" value="GGDEF_dom"/>
</dbReference>
<name>A0A9X2YHC5_9MYCO</name>
<reference evidence="6" key="3">
    <citation type="submission" date="2022-08" db="EMBL/GenBank/DDBJ databases">
        <title>Whole genome sequencing of non-tuberculosis mycobacteria type-strains.</title>
        <authorList>
            <person name="Igarashi Y."/>
            <person name="Osugi A."/>
            <person name="Mitarai S."/>
        </authorList>
    </citation>
    <scope>NUCLEOTIDE SEQUENCE</scope>
    <source>
        <strain evidence="6">JCM 16372</strain>
    </source>
</reference>
<dbReference type="CDD" id="cd01949">
    <property type="entry name" value="GGDEF"/>
    <property type="match status" value="1"/>
</dbReference>
<dbReference type="Proteomes" id="UP001140272">
    <property type="component" value="Unassembled WGS sequence"/>
</dbReference>
<dbReference type="SUPFAM" id="SSF55785">
    <property type="entry name" value="PYP-like sensor domain (PAS domain)"/>
    <property type="match status" value="1"/>
</dbReference>
<dbReference type="InterPro" id="IPR043128">
    <property type="entry name" value="Rev_trsase/Diguanyl_cyclase"/>
</dbReference>
<feature type="domain" description="PAC" evidence="3">
    <location>
        <begin position="286"/>
        <end position="338"/>
    </location>
</feature>
<dbReference type="Gene3D" id="3.30.70.270">
    <property type="match status" value="1"/>
</dbReference>
<feature type="region of interest" description="Disordered" evidence="1">
    <location>
        <begin position="1"/>
        <end position="24"/>
    </location>
</feature>
<dbReference type="InterPro" id="IPR029016">
    <property type="entry name" value="GAF-like_dom_sf"/>
</dbReference>
<dbReference type="PANTHER" id="PTHR44757">
    <property type="entry name" value="DIGUANYLATE CYCLASE DGCP"/>
    <property type="match status" value="1"/>
</dbReference>
<dbReference type="AlphaFoldDB" id="A0A9X2YHC5"/>
<dbReference type="NCBIfam" id="TIGR00254">
    <property type="entry name" value="GGDEF"/>
    <property type="match status" value="1"/>
</dbReference>
<dbReference type="NCBIfam" id="TIGR00229">
    <property type="entry name" value="sensory_box"/>
    <property type="match status" value="1"/>
</dbReference>
<dbReference type="Pfam" id="PF08447">
    <property type="entry name" value="PAS_3"/>
    <property type="match status" value="1"/>
</dbReference>
<dbReference type="EC" id="2.7.7.65" evidence="6"/>
<dbReference type="SMART" id="SM00065">
    <property type="entry name" value="GAF"/>
    <property type="match status" value="1"/>
</dbReference>
<keyword evidence="6" id="KW-0808">Transferase</keyword>
<dbReference type="CDD" id="cd00130">
    <property type="entry name" value="PAS"/>
    <property type="match status" value="1"/>
</dbReference>
<dbReference type="InterPro" id="IPR003018">
    <property type="entry name" value="GAF"/>
</dbReference>
<dbReference type="SMART" id="SM00086">
    <property type="entry name" value="PAC"/>
    <property type="match status" value="1"/>
</dbReference>
<sequence>MTSGVSPIAGQAQKPAEDGPTPFSEADYVRGMTRLTDVIQELSLVRTAHEVQRIVATTAREVTGCDGATVVIREHDMCFYADEDAITPLWKGRRFPLEACISGWVMLHKQPAVIPDIYADARVPHDAYRPTFVKSLAMVPIRRRDPLGALGTYWAQLRHPTERELALLQALADVTSVAMENVQVHAVLEQQIGERPASSDFLTLSGVPSDSRDTTFAAAFANAPIGMAVIGLDGSFQRVNGEFCRITGYSSEALMGMTFQDITHPDDLDIDLAEASRLLAGDIASYQMDKRYYSQGGHVVWVRLSVFLVHDDAGEPQAFISHIEDISARRRDEEMLRRQATLDALTGVYNRNRFDEELQRFQVRASRHATVDEAAVFMIDLDGLKQVNDQHGHGAGDAYLRNVADIISRRLRLSDVLARIGGDEFVVLLPRTTAAQAQQMAQTLVERVDALSPGSICIGIAMITPDTIGEALERADRAMYRAKRQGGSHWCGPEPSLLTD</sequence>
<evidence type="ECO:0000313" key="7">
    <source>
        <dbReference type="Proteomes" id="UP001055159"/>
    </source>
</evidence>